<dbReference type="PANTHER" id="PTHR45445">
    <property type="match status" value="1"/>
</dbReference>
<name>A0ABT1XM36_9BURK</name>
<dbReference type="Pfam" id="PF08242">
    <property type="entry name" value="Methyltransf_12"/>
    <property type="match status" value="1"/>
</dbReference>
<keyword evidence="3" id="KW-1185">Reference proteome</keyword>
<dbReference type="InterPro" id="IPR027625">
    <property type="entry name" value="OvoA_Cterm"/>
</dbReference>
<dbReference type="Gene3D" id="3.40.50.150">
    <property type="entry name" value="Vaccinia Virus protein VP39"/>
    <property type="match status" value="1"/>
</dbReference>
<dbReference type="CDD" id="cd02440">
    <property type="entry name" value="AdoMet_MTases"/>
    <property type="match status" value="1"/>
</dbReference>
<dbReference type="SUPFAM" id="SSF53335">
    <property type="entry name" value="S-adenosyl-L-methionine-dependent methyltransferases"/>
    <property type="match status" value="1"/>
</dbReference>
<dbReference type="Proteomes" id="UP001165267">
    <property type="component" value="Unassembled WGS sequence"/>
</dbReference>
<dbReference type="RefSeq" id="WP_257513142.1">
    <property type="nucleotide sequence ID" value="NZ_JANKHG010000027.1"/>
</dbReference>
<dbReference type="NCBIfam" id="TIGR04345">
    <property type="entry name" value="ovoA_Cterm"/>
    <property type="match status" value="1"/>
</dbReference>
<proteinExistence type="predicted"/>
<evidence type="ECO:0000259" key="1">
    <source>
        <dbReference type="Pfam" id="PF08242"/>
    </source>
</evidence>
<dbReference type="InterPro" id="IPR029063">
    <property type="entry name" value="SAM-dependent_MTases_sf"/>
</dbReference>
<feature type="domain" description="Methyltransferase type 12" evidence="1">
    <location>
        <begin position="50"/>
        <end position="171"/>
    </location>
</feature>
<comment type="caution">
    <text evidence="2">The sequence shown here is derived from an EMBL/GenBank/DDBJ whole genome shotgun (WGS) entry which is preliminary data.</text>
</comment>
<organism evidence="2 3">
    <name type="scientific">Limnobacter parvus</name>
    <dbReference type="NCBI Taxonomy" id="2939690"/>
    <lineage>
        <taxon>Bacteria</taxon>
        <taxon>Pseudomonadati</taxon>
        <taxon>Pseudomonadota</taxon>
        <taxon>Betaproteobacteria</taxon>
        <taxon>Burkholderiales</taxon>
        <taxon>Burkholderiaceae</taxon>
        <taxon>Limnobacter</taxon>
    </lineage>
</organism>
<gene>
    <name evidence="2" type="ORF">NSP04_14870</name>
</gene>
<protein>
    <submittedName>
        <fullName evidence="2">4-mercaptohistidine N1-methyltransferase</fullName>
    </submittedName>
</protein>
<reference evidence="2" key="1">
    <citation type="submission" date="2022-07" db="EMBL/GenBank/DDBJ databases">
        <authorList>
            <person name="Xamxidin M."/>
        </authorList>
    </citation>
    <scope>NUCLEOTIDE SEQUENCE</scope>
    <source>
        <strain evidence="2">YS8-69</strain>
    </source>
</reference>
<sequence length="252" mass="27929">MNNPYETDELLNQYMAFHFGGSYFGVPNYPAHCAELCIDFMGKRRRRKALDLGCAVGRSTFDLAKGFDAVVGIDLSSRFIDAANRLKAGETLPYFLHDEGELGRTVEVSLSSLEFEGVKSKVQFEVGDACNLGSAHVGYDLIFAGNLIDRVNNPAAFLSDLQHRVVPGGLLVISSPYTLLEEYTPKANWIGGHMENGESRTVLQGMQTVLAPHFKMVKTPMDVPFVIRETSRKFQHSIAEMSVWERSATLEG</sequence>
<dbReference type="PANTHER" id="PTHR45445:SF2">
    <property type="entry name" value="METHYLTRANSFERASE TYPE 11 DOMAIN-CONTAINING PROTEIN"/>
    <property type="match status" value="1"/>
</dbReference>
<evidence type="ECO:0000313" key="3">
    <source>
        <dbReference type="Proteomes" id="UP001165267"/>
    </source>
</evidence>
<dbReference type="EMBL" id="JANKHG010000027">
    <property type="protein sequence ID" value="MCR2747931.1"/>
    <property type="molecule type" value="Genomic_DNA"/>
</dbReference>
<dbReference type="InterPro" id="IPR013217">
    <property type="entry name" value="Methyltransf_12"/>
</dbReference>
<accession>A0ABT1XM36</accession>
<evidence type="ECO:0000313" key="2">
    <source>
        <dbReference type="EMBL" id="MCR2747931.1"/>
    </source>
</evidence>